<dbReference type="AlphaFoldDB" id="A0A0G4P271"/>
<proteinExistence type="predicted"/>
<sequence length="143" mass="16175">MRSRLFTEEPAQVDTAKRILSNPRGMSVLELTWPTTPKAMLQANWMQLIPGARWVVDSIILNAYATATPNIKSAQPLNVQCERGYNFGPVTLDRKRVVLSGRPDYSVWHSKSEALCLDVLIVKGKCRYGSLWILDQIDLEIQC</sequence>
<accession>A0A0G4P271</accession>
<evidence type="ECO:0000313" key="2">
    <source>
        <dbReference type="Proteomes" id="UP000053732"/>
    </source>
</evidence>
<reference evidence="1 2" key="1">
    <citation type="journal article" date="2014" name="Nat. Commun.">
        <title>Multiple recent horizontal transfers of a large genomic region in cheese making fungi.</title>
        <authorList>
            <person name="Cheeseman K."/>
            <person name="Ropars J."/>
            <person name="Renault P."/>
            <person name="Dupont J."/>
            <person name="Gouzy J."/>
            <person name="Branca A."/>
            <person name="Abraham A.L."/>
            <person name="Ceppi M."/>
            <person name="Conseiller E."/>
            <person name="Debuchy R."/>
            <person name="Malagnac F."/>
            <person name="Goarin A."/>
            <person name="Silar P."/>
            <person name="Lacoste S."/>
            <person name="Sallet E."/>
            <person name="Bensimon A."/>
            <person name="Giraud T."/>
            <person name="Brygoo Y."/>
        </authorList>
    </citation>
    <scope>NUCLEOTIDE SEQUENCE [LARGE SCALE GENOMIC DNA]</scope>
    <source>
        <strain evidence="2">FM 013</strain>
    </source>
</reference>
<evidence type="ECO:0000313" key="1">
    <source>
        <dbReference type="EMBL" id="CRL20426.1"/>
    </source>
</evidence>
<keyword evidence="2" id="KW-1185">Reference proteome</keyword>
<name>A0A0G4P271_PENC3</name>
<dbReference type="EMBL" id="HG793137">
    <property type="protein sequence ID" value="CRL20426.1"/>
    <property type="molecule type" value="Genomic_DNA"/>
</dbReference>
<organism evidence="1 2">
    <name type="scientific">Penicillium camemberti (strain FM 013)</name>
    <dbReference type="NCBI Taxonomy" id="1429867"/>
    <lineage>
        <taxon>Eukaryota</taxon>
        <taxon>Fungi</taxon>
        <taxon>Dikarya</taxon>
        <taxon>Ascomycota</taxon>
        <taxon>Pezizomycotina</taxon>
        <taxon>Eurotiomycetes</taxon>
        <taxon>Eurotiomycetidae</taxon>
        <taxon>Eurotiales</taxon>
        <taxon>Aspergillaceae</taxon>
        <taxon>Penicillium</taxon>
    </lineage>
</organism>
<gene>
    <name evidence="1" type="ORF">PCAMFM013_S004g000366</name>
</gene>
<protein>
    <submittedName>
        <fullName evidence="1">Str. FM013</fullName>
    </submittedName>
</protein>
<dbReference type="Proteomes" id="UP000053732">
    <property type="component" value="Unassembled WGS sequence"/>
</dbReference>